<dbReference type="STRING" id="640132.Srot_1562"/>
<dbReference type="NCBIfam" id="TIGR01460">
    <property type="entry name" value="HAD-SF-IIA"/>
    <property type="match status" value="1"/>
</dbReference>
<dbReference type="Pfam" id="PF13344">
    <property type="entry name" value="Hydrolase_6"/>
    <property type="match status" value="1"/>
</dbReference>
<name>D6Z7U4_SEGRD</name>
<dbReference type="Pfam" id="PF13242">
    <property type="entry name" value="Hydrolase_like"/>
    <property type="match status" value="1"/>
</dbReference>
<evidence type="ECO:0000256" key="2">
    <source>
        <dbReference type="PIRSR" id="PIRSR000915-1"/>
    </source>
</evidence>
<dbReference type="KEGG" id="srt:Srot_1562"/>
<evidence type="ECO:0000256" key="4">
    <source>
        <dbReference type="PIRSR" id="PIRSR000915-3"/>
    </source>
</evidence>
<proteinExistence type="inferred from homology"/>
<dbReference type="SUPFAM" id="SSF56784">
    <property type="entry name" value="HAD-like"/>
    <property type="match status" value="1"/>
</dbReference>
<protein>
    <submittedName>
        <fullName evidence="5">HAD-superfamily hydrolase, subfamily IIA</fullName>
    </submittedName>
</protein>
<dbReference type="InterPro" id="IPR036412">
    <property type="entry name" value="HAD-like_sf"/>
</dbReference>
<dbReference type="RefSeq" id="WP_013138477.1">
    <property type="nucleotide sequence ID" value="NC_014168.1"/>
</dbReference>
<feature type="binding site" evidence="4">
    <location>
        <position position="16"/>
    </location>
    <ligand>
        <name>Mg(2+)</name>
        <dbReference type="ChEBI" id="CHEBI:18420"/>
    </ligand>
</feature>
<dbReference type="InterPro" id="IPR006357">
    <property type="entry name" value="HAD-SF_hydro_IIA"/>
</dbReference>
<dbReference type="eggNOG" id="COG0647">
    <property type="taxonomic scope" value="Bacteria"/>
</dbReference>
<dbReference type="OrthoDB" id="3400930at2"/>
<dbReference type="PIRSF" id="PIRSF000915">
    <property type="entry name" value="PGP-type_phosphatase"/>
    <property type="match status" value="1"/>
</dbReference>
<evidence type="ECO:0000313" key="5">
    <source>
        <dbReference type="EMBL" id="ADG98024.1"/>
    </source>
</evidence>
<feature type="binding site" evidence="3">
    <location>
        <position position="186"/>
    </location>
    <ligand>
        <name>substrate</name>
    </ligand>
</feature>
<comment type="similarity">
    <text evidence="1">Belongs to the HAD-like hydrolase superfamily.</text>
</comment>
<evidence type="ECO:0000313" key="6">
    <source>
        <dbReference type="Proteomes" id="UP000002247"/>
    </source>
</evidence>
<feature type="binding site" evidence="4">
    <location>
        <position position="209"/>
    </location>
    <ligand>
        <name>Mg(2+)</name>
        <dbReference type="ChEBI" id="CHEBI:18420"/>
    </ligand>
</feature>
<gene>
    <name evidence="5" type="ordered locus">Srot_1562</name>
</gene>
<keyword evidence="4" id="KW-0479">Metal-binding</keyword>
<dbReference type="GO" id="GO:0005737">
    <property type="term" value="C:cytoplasm"/>
    <property type="evidence" value="ECO:0007669"/>
    <property type="project" value="TreeGrafter"/>
</dbReference>
<dbReference type="InterPro" id="IPR023214">
    <property type="entry name" value="HAD_sf"/>
</dbReference>
<feature type="active site" description="Nucleophile" evidence="2">
    <location>
        <position position="14"/>
    </location>
</feature>
<dbReference type="EMBL" id="CP001958">
    <property type="protein sequence ID" value="ADG98024.1"/>
    <property type="molecule type" value="Genomic_DNA"/>
</dbReference>
<keyword evidence="4" id="KW-0460">Magnesium</keyword>
<dbReference type="PANTHER" id="PTHR19288">
    <property type="entry name" value="4-NITROPHENYLPHOSPHATASE-RELATED"/>
    <property type="match status" value="1"/>
</dbReference>
<dbReference type="Proteomes" id="UP000002247">
    <property type="component" value="Chromosome"/>
</dbReference>
<comment type="cofactor">
    <cofactor evidence="4">
        <name>Mg(2+)</name>
        <dbReference type="ChEBI" id="CHEBI:18420"/>
    </cofactor>
    <text evidence="4">Divalent metal ions. Mg(2+) is the most effective.</text>
</comment>
<reference evidence="5 6" key="1">
    <citation type="journal article" date="2010" name="Stand. Genomic Sci.">
        <title>Complete genome sequence of Segniliparus rotundus type strain (CDC 1076).</title>
        <authorList>
            <person name="Sikorski J."/>
            <person name="Lapidus A."/>
            <person name="Copeland A."/>
            <person name="Misra M."/>
            <person name="Glavina Del Rio T."/>
            <person name="Nolan M."/>
            <person name="Lucas S."/>
            <person name="Chen F."/>
            <person name="Tice H."/>
            <person name="Cheng J.F."/>
            <person name="Jando M."/>
            <person name="Schneider S."/>
            <person name="Bruce D."/>
            <person name="Goodwin L."/>
            <person name="Pitluck S."/>
            <person name="Liolios K."/>
            <person name="Mikhailova N."/>
            <person name="Pati A."/>
            <person name="Ivanova N."/>
            <person name="Mavromatis K."/>
            <person name="Chen A."/>
            <person name="Palaniappan K."/>
            <person name="Chertkov O."/>
            <person name="Land M."/>
            <person name="Hauser L."/>
            <person name="Chang Y.J."/>
            <person name="Jeffries C.D."/>
            <person name="Brettin T."/>
            <person name="Detter J.C."/>
            <person name="Han C."/>
            <person name="Rohde M."/>
            <person name="Goker M."/>
            <person name="Bristow J."/>
            <person name="Eisen J.A."/>
            <person name="Markowitz V."/>
            <person name="Hugenholtz P."/>
            <person name="Kyrpides N.C."/>
            <person name="Klenk H.P."/>
        </authorList>
    </citation>
    <scope>NUCLEOTIDE SEQUENCE [LARGE SCALE GENOMIC DNA]</scope>
    <source>
        <strain evidence="6">ATCC BAA-972 / CDC 1076 / CIP 108378 / DSM 44985 / JCM 13578</strain>
    </source>
</reference>
<dbReference type="GO" id="GO:0046872">
    <property type="term" value="F:metal ion binding"/>
    <property type="evidence" value="ECO:0007669"/>
    <property type="project" value="UniProtKB-KW"/>
</dbReference>
<feature type="active site" description="Proton donor" evidence="2">
    <location>
        <position position="16"/>
    </location>
</feature>
<dbReference type="GO" id="GO:0016791">
    <property type="term" value="F:phosphatase activity"/>
    <property type="evidence" value="ECO:0007669"/>
    <property type="project" value="TreeGrafter"/>
</dbReference>
<dbReference type="Gene3D" id="3.40.50.1000">
    <property type="entry name" value="HAD superfamily/HAD-like"/>
    <property type="match status" value="2"/>
</dbReference>
<keyword evidence="6" id="KW-1185">Reference proteome</keyword>
<sequence>MTTLAEQHDHLLLDLDGTLYHGPRPIESAVRALRGGRVPVTYVTNNASRSPADVAAALAAMGYEASAHDVATSAQAAAELLAERLDEGARVLVVGAEALADEVRLRGLVPVRAFAEAPHAVVQGHSPQTDWSQLAEAALAIRAGALWVACNVDPTLPTDRGLLPGNGSMVAALRTATDQEPEIAGKPAAALLQAALRRRPARSPLVVGDRLDTDIAGANAVGLPSLLVLTGVSTPEDVLAAEADLRPTYVAQDLSALGRDADSSSYGSWCAGVTNIR</sequence>
<dbReference type="HOGENOM" id="CLU_043473_1_0_11"/>
<dbReference type="AlphaFoldDB" id="D6Z7U4"/>
<organism evidence="5 6">
    <name type="scientific">Segniliparus rotundus (strain ATCC BAA-972 / CDC 1076 / CIP 108378 / DSM 44985 / JCM 13578)</name>
    <dbReference type="NCBI Taxonomy" id="640132"/>
    <lineage>
        <taxon>Bacteria</taxon>
        <taxon>Bacillati</taxon>
        <taxon>Actinomycetota</taxon>
        <taxon>Actinomycetes</taxon>
        <taxon>Mycobacteriales</taxon>
        <taxon>Segniliparaceae</taxon>
        <taxon>Segniliparus</taxon>
    </lineage>
</organism>
<dbReference type="PANTHER" id="PTHR19288:SF95">
    <property type="entry name" value="D-GLYCEROL 3-PHOSPHATE PHOSPHATASE"/>
    <property type="match status" value="1"/>
</dbReference>
<keyword evidence="5" id="KW-0378">Hydrolase</keyword>
<evidence type="ECO:0000256" key="3">
    <source>
        <dbReference type="PIRSR" id="PIRSR000915-2"/>
    </source>
</evidence>
<accession>D6Z7U4</accession>
<evidence type="ECO:0000256" key="1">
    <source>
        <dbReference type="PIRNR" id="PIRNR000915"/>
    </source>
</evidence>
<feature type="binding site" evidence="4">
    <location>
        <position position="14"/>
    </location>
    <ligand>
        <name>Mg(2+)</name>
        <dbReference type="ChEBI" id="CHEBI:18420"/>
    </ligand>
</feature>